<feature type="transmembrane region" description="Helical" evidence="8">
    <location>
        <begin position="45"/>
        <end position="63"/>
    </location>
</feature>
<dbReference type="SUPFAM" id="SSF56784">
    <property type="entry name" value="HAD-like"/>
    <property type="match status" value="1"/>
</dbReference>
<dbReference type="PROSITE" id="PS00154">
    <property type="entry name" value="ATPASE_E1_E2"/>
    <property type="match status" value="1"/>
</dbReference>
<organism evidence="10 11">
    <name type="scientific">Caldicellulosiruptor diazotrophicus</name>
    <dbReference type="NCBI Taxonomy" id="2806205"/>
    <lineage>
        <taxon>Bacteria</taxon>
        <taxon>Bacillati</taxon>
        <taxon>Bacillota</taxon>
        <taxon>Bacillota incertae sedis</taxon>
        <taxon>Caldicellulosiruptorales</taxon>
        <taxon>Caldicellulosiruptoraceae</taxon>
        <taxon>Caldicellulosiruptor</taxon>
    </lineage>
</organism>
<feature type="transmembrane region" description="Helical" evidence="8">
    <location>
        <begin position="756"/>
        <end position="775"/>
    </location>
</feature>
<dbReference type="Gene3D" id="3.40.50.1000">
    <property type="entry name" value="HAD superfamily/HAD-like"/>
    <property type="match status" value="1"/>
</dbReference>
<evidence type="ECO:0000256" key="2">
    <source>
        <dbReference type="ARBA" id="ARBA00022692"/>
    </source>
</evidence>
<keyword evidence="11" id="KW-1185">Reference proteome</keyword>
<keyword evidence="7 8" id="KW-0472">Membrane</keyword>
<feature type="transmembrane region" description="Helical" evidence="8">
    <location>
        <begin position="826"/>
        <end position="846"/>
    </location>
</feature>
<evidence type="ECO:0000256" key="4">
    <source>
        <dbReference type="ARBA" id="ARBA00022840"/>
    </source>
</evidence>
<dbReference type="PRINTS" id="PR00119">
    <property type="entry name" value="CATATPASE"/>
</dbReference>
<keyword evidence="3" id="KW-0547">Nucleotide-binding</keyword>
<evidence type="ECO:0000313" key="11">
    <source>
        <dbReference type="Proteomes" id="UP000663623"/>
    </source>
</evidence>
<dbReference type="PRINTS" id="PR00121">
    <property type="entry name" value="NAKATPASE"/>
</dbReference>
<dbReference type="InterPro" id="IPR023298">
    <property type="entry name" value="ATPase_P-typ_TM_dom_sf"/>
</dbReference>
<dbReference type="Gene3D" id="2.70.150.10">
    <property type="entry name" value="Calcium-transporting ATPase, cytoplasmic transduction domain A"/>
    <property type="match status" value="1"/>
</dbReference>
<keyword evidence="4" id="KW-0067">ATP-binding</keyword>
<name>A0ABM7NLN9_9FIRM</name>
<dbReference type="Pfam" id="PF00690">
    <property type="entry name" value="Cation_ATPase_N"/>
    <property type="match status" value="1"/>
</dbReference>
<feature type="transmembrane region" description="Helical" evidence="8">
    <location>
        <begin position="684"/>
        <end position="702"/>
    </location>
</feature>
<accession>A0ABM7NLN9</accession>
<feature type="transmembrane region" description="Helical" evidence="8">
    <location>
        <begin position="787"/>
        <end position="811"/>
    </location>
</feature>
<dbReference type="Gene3D" id="1.20.1110.10">
    <property type="entry name" value="Calcium-transporting ATPase, transmembrane domain"/>
    <property type="match status" value="1"/>
</dbReference>
<dbReference type="InterPro" id="IPR001757">
    <property type="entry name" value="P_typ_ATPase"/>
</dbReference>
<sequence length="849" mass="94475">MLNNLKSFEKGLSFKEVEENMIKYGINEIKIEKRKKPFSMFLDQFKDILVLILAVSTALSFLLGEFLDAIVIFFLIILNGTMGFIQEYKAERALESLKNYISYKAKVIRDGKLEVIEAKYVTVGDIVVIEEGDRIPADGVLVEGYSLKVDESILTGESIAVDKDVHDENRLYMGTYVVKGKGLMRVTSIGLNTKMGQIAKVLGETQEIKTPLQVRLNQLGKILAIICIVICSIIVIMGIFRKQNIYDMFMIGISLAVAAIPEGLPAVVTITLAIGVQRMAKKNALVRKLSSVETLGCVNVICSDKTGTLTENKMTVKKIETVDMSIEVEGSGYDLKGRILLNGRIVKNQLLDYIMMCAINCNNAELEKIRNELKTSGDPTEIALLVLAKKYKEYIKKEEKIAEIPFDSNKRYMGVIVRYGDSNILFVKGAYESLIGKCKFYMCQDGAIKELTYHEKRIIAKKNELMCSAALRVLLMCMKLNSHDVEDMVFLGLIGMIDPPKRGVKLAINRARKAGVKTVMITGDHKLTAFAIARELGIAESLEEVVTGEEVEKDEKFIEKNIDNISVFARVDPLSKLKIVKLFKRKENIVAMTGDGVNDAPAIKEADIGIAMGISGSDVTKEAASMILLDDNYATIVHAIEEGRIIYDNIRKFVKYLLACNIGEVLIMLFTSMLNLPIALLPMQILWINLVTDGLPAAALSLSKGDQDLMRRPPRPKKESLFAGGLMQEIVIRGFSIGIFATLAFYLPLFKGYDLITARTVAFSTLVISQLIFAFECSTNKRNIFSMLFGNIYLLIAVISSFVLFLLVIYIPQMGIVFGVSPLKSLEWGIIIICSLFPSLLHNIFAKNI</sequence>
<dbReference type="InterPro" id="IPR023299">
    <property type="entry name" value="ATPase_P-typ_cyto_dom_N"/>
</dbReference>
<feature type="transmembrane region" description="Helical" evidence="8">
    <location>
        <begin position="656"/>
        <end position="678"/>
    </location>
</feature>
<feature type="transmembrane region" description="Helical" evidence="8">
    <location>
        <begin position="246"/>
        <end position="274"/>
    </location>
</feature>
<evidence type="ECO:0000256" key="3">
    <source>
        <dbReference type="ARBA" id="ARBA00022741"/>
    </source>
</evidence>
<reference evidence="10 11" key="1">
    <citation type="submission" date="2021-02" db="EMBL/GenBank/DDBJ databases">
        <title>Nitrogen-fixing ability and nitrogen fixation related genes of thermophilic fermentative bacteria in the genus Caldicellulosiruptor.</title>
        <authorList>
            <person name="Chen Y."/>
            <person name="Nishihara A."/>
            <person name="Haruta S."/>
        </authorList>
    </citation>
    <scope>NUCLEOTIDE SEQUENCE [LARGE SCALE GENOMIC DNA]</scope>
    <source>
        <strain evidence="10 11">YA01</strain>
    </source>
</reference>
<dbReference type="NCBIfam" id="TIGR01494">
    <property type="entry name" value="ATPase_P-type"/>
    <property type="match status" value="2"/>
</dbReference>
<dbReference type="InterPro" id="IPR059000">
    <property type="entry name" value="ATPase_P-type_domA"/>
</dbReference>
<dbReference type="InterPro" id="IPR004014">
    <property type="entry name" value="ATPase_P-typ_cation-transptr_N"/>
</dbReference>
<evidence type="ECO:0000256" key="7">
    <source>
        <dbReference type="ARBA" id="ARBA00023136"/>
    </source>
</evidence>
<dbReference type="Gene3D" id="3.40.1110.10">
    <property type="entry name" value="Calcium-transporting ATPase, cytoplasmic domain N"/>
    <property type="match status" value="1"/>
</dbReference>
<dbReference type="SUPFAM" id="SSF81653">
    <property type="entry name" value="Calcium ATPase, transduction domain A"/>
    <property type="match status" value="1"/>
</dbReference>
<dbReference type="SMART" id="SM00831">
    <property type="entry name" value="Cation_ATPase_N"/>
    <property type="match status" value="1"/>
</dbReference>
<feature type="transmembrane region" description="Helical" evidence="8">
    <location>
        <begin position="730"/>
        <end position="750"/>
    </location>
</feature>
<dbReference type="Pfam" id="PF13246">
    <property type="entry name" value="Cation_ATPase"/>
    <property type="match status" value="1"/>
</dbReference>
<keyword evidence="5" id="KW-1278">Translocase</keyword>
<gene>
    <name evidence="10" type="ORF">CaldiYA01_09870</name>
</gene>
<dbReference type="InterPro" id="IPR008250">
    <property type="entry name" value="ATPase_P-typ_transduc_dom_A_sf"/>
</dbReference>
<dbReference type="Pfam" id="PF00122">
    <property type="entry name" value="E1-E2_ATPase"/>
    <property type="match status" value="1"/>
</dbReference>
<dbReference type="EMBL" id="AP024480">
    <property type="protein sequence ID" value="BCS81027.1"/>
    <property type="molecule type" value="Genomic_DNA"/>
</dbReference>
<dbReference type="SFLD" id="SFLDG00002">
    <property type="entry name" value="C1.7:_P-type_atpase_like"/>
    <property type="match status" value="1"/>
</dbReference>
<keyword evidence="6 8" id="KW-1133">Transmembrane helix</keyword>
<evidence type="ECO:0000313" key="10">
    <source>
        <dbReference type="EMBL" id="BCS81027.1"/>
    </source>
</evidence>
<evidence type="ECO:0000259" key="9">
    <source>
        <dbReference type="SMART" id="SM00831"/>
    </source>
</evidence>
<dbReference type="SUPFAM" id="SSF81665">
    <property type="entry name" value="Calcium ATPase, transmembrane domain M"/>
    <property type="match status" value="1"/>
</dbReference>
<dbReference type="InterPro" id="IPR044492">
    <property type="entry name" value="P_typ_ATPase_HD_dom"/>
</dbReference>
<evidence type="ECO:0000256" key="8">
    <source>
        <dbReference type="SAM" id="Phobius"/>
    </source>
</evidence>
<evidence type="ECO:0000256" key="5">
    <source>
        <dbReference type="ARBA" id="ARBA00022967"/>
    </source>
</evidence>
<dbReference type="SUPFAM" id="SSF81660">
    <property type="entry name" value="Metal cation-transporting ATPase, ATP-binding domain N"/>
    <property type="match status" value="1"/>
</dbReference>
<protein>
    <submittedName>
        <fullName evidence="10">Calcium-translocating P-type ATPase, PMCA-type</fullName>
    </submittedName>
</protein>
<evidence type="ECO:0000256" key="6">
    <source>
        <dbReference type="ARBA" id="ARBA00022989"/>
    </source>
</evidence>
<feature type="transmembrane region" description="Helical" evidence="8">
    <location>
        <begin position="222"/>
        <end position="240"/>
    </location>
</feature>
<dbReference type="Proteomes" id="UP000663623">
    <property type="component" value="Chromosome"/>
</dbReference>
<dbReference type="SFLD" id="SFLDF00027">
    <property type="entry name" value="p-type_atpase"/>
    <property type="match status" value="1"/>
</dbReference>
<dbReference type="InterPro" id="IPR006068">
    <property type="entry name" value="ATPase_P-typ_cation-transptr_C"/>
</dbReference>
<dbReference type="InterPro" id="IPR036412">
    <property type="entry name" value="HAD-like_sf"/>
</dbReference>
<feature type="domain" description="Cation-transporting P-type ATPase N-terminal" evidence="9">
    <location>
        <begin position="1"/>
        <end position="65"/>
    </location>
</feature>
<dbReference type="PANTHER" id="PTHR42861">
    <property type="entry name" value="CALCIUM-TRANSPORTING ATPASE"/>
    <property type="match status" value="1"/>
</dbReference>
<evidence type="ECO:0000256" key="1">
    <source>
        <dbReference type="ARBA" id="ARBA00004141"/>
    </source>
</evidence>
<dbReference type="Pfam" id="PF00689">
    <property type="entry name" value="Cation_ATPase_C"/>
    <property type="match status" value="1"/>
</dbReference>
<dbReference type="InterPro" id="IPR018303">
    <property type="entry name" value="ATPase_P-typ_P_site"/>
</dbReference>
<dbReference type="InterPro" id="IPR023214">
    <property type="entry name" value="HAD_sf"/>
</dbReference>
<keyword evidence="2 8" id="KW-0812">Transmembrane</keyword>
<dbReference type="SFLD" id="SFLDS00003">
    <property type="entry name" value="Haloacid_Dehalogenase"/>
    <property type="match status" value="1"/>
</dbReference>
<comment type="subcellular location">
    <subcellularLocation>
        <location evidence="1">Membrane</location>
        <topology evidence="1">Multi-pass membrane protein</topology>
    </subcellularLocation>
</comment>
<proteinExistence type="predicted"/>
<dbReference type="RefSeq" id="WP_207182090.1">
    <property type="nucleotide sequence ID" value="NZ_AP024480.1"/>
</dbReference>